<gene>
    <name evidence="4" type="ORF">Tci_059673</name>
</gene>
<name>A0A6L2NSX5_TANCI</name>
<protein>
    <submittedName>
        <fullName evidence="4">RNA-directed DNA polymerase, eukaryota, reverse transcriptase zinc-binding domain protein</fullName>
    </submittedName>
</protein>
<keyword evidence="4" id="KW-0548">Nucleotidyltransferase</keyword>
<proteinExistence type="predicted"/>
<dbReference type="EMBL" id="BKCJ010009594">
    <property type="protein sequence ID" value="GEU87695.1"/>
    <property type="molecule type" value="Genomic_DNA"/>
</dbReference>
<dbReference type="InterPro" id="IPR026960">
    <property type="entry name" value="RVT-Znf"/>
</dbReference>
<feature type="domain" description="Reverse transcriptase zinc-binding" evidence="3">
    <location>
        <begin position="1155"/>
        <end position="1238"/>
    </location>
</feature>
<dbReference type="PANTHER" id="PTHR33116:SF78">
    <property type="entry name" value="OS12G0587133 PROTEIN"/>
    <property type="match status" value="1"/>
</dbReference>
<feature type="region of interest" description="Disordered" evidence="2">
    <location>
        <begin position="287"/>
        <end position="321"/>
    </location>
</feature>
<accession>A0A6L2NSX5</accession>
<feature type="compositionally biased region" description="Pro residues" evidence="2">
    <location>
        <begin position="296"/>
        <end position="305"/>
    </location>
</feature>
<keyword evidence="4" id="KW-0808">Transferase</keyword>
<evidence type="ECO:0000259" key="3">
    <source>
        <dbReference type="Pfam" id="PF13966"/>
    </source>
</evidence>
<sequence length="1239" mass="140599">MGDSDWKEVSRKKRRSVFHSWTPNLAEENSLDEGVDSLENFEGEENGLNFENVGELEVDNLHDQDLPPKQQEIEKLEVSQAPLGSDQFGLDALIKKQSCKASNANHSMTPEFPLGLEETIKVGLALGLNMDGCETTLAFLIAVKGDLKEFTLRRRKTIRHITIQRWSNAMRELESFAKGSRNSTLTLKGIDYHISKTLHVQPRMIKTKGCRTIINLDLFKKNRAMIWIALLQNNTGNMRKIFMKALRRQEAVKLVIFVPSLFVQRTTREVQVPAQDDVDQENLTEEIADDVARPTSPLPPSPIIPSSPLHQSPRSPPPQAAEGSLILVQQVLDKCSALVLRVKRLESANTAQQLEILKLKARVKKLERLNKVKSSKLRRLKKVGTSQRIESSEDEENVFNQGRISVDIDKGIELVDDQEKDAQEDTEVQEFVEVVNATKLMTEVVTTAATQVVQTSTPIPAAKPAVVAVNTPISVAKPAAKPKVLKIAAASPAVSTRKRKGVVIRDPEEELHDDTPAEAQSAKDKGKGIFVKDPKPMKKKDQIEMDAEYARKLQEEEESHVQAKDVQAKEVQAKGIQYIKRYHGYKKKPQSESEARKNMIDYLKNTEGFKKAFFKGKTYDQIFKIFQPRFDANMRFLLKSREEMEKEEEEIIKSINETPTQKAAKRRRLLIMGDFNEVRVAEERSGLSFHEDFPHVTGIVLEKGDLDHRPILLKEIKVDYGPTPFRFYHSWLDMEGFRDMVKSNKAESNKIKSEHQLRLSFIDVKIDKGNVTENELLLRRDSLKILGDINRLEANDIAQKAKDVTWIEEPFNVIAEFLDHFSKRFQRSHGITPSLDGRNILDGPLILNEVLAWTRKHKQNLMVFKVDFEKAFDSLRWDFLKLVTTKLSFGIGVSQEEVSDMANTIGCDAATFPLKYLGVPVGCNMARCSYWNDILLKFVSKLSHWKARMLSVGGRLSLIKFRREKDDSGEMEKMFSEQRAGSLGIGSIYGLNLGLLFKWICRFLGNSPNLWVRVVKILHGTNGGITEDVKYSSSHSPWNGILFAISRLKLKGIDLLSLCVRKIGNEASCRFLEDIWCDNQPLKVQFPGIFQLELEKNCFIADRIGSVDWHNVFRRPPRGGAELSQLNDLLSLIQDVVLSDSSDSWIWSVAVPSGYSVASARTLIDSSTLDVDLKATRWNRFILNKVNVFIWRLMLNKLPTKVNLDRRDIDVGSLLCPICLEDLETANHIFFSCNMAKDL</sequence>
<feature type="region of interest" description="Disordered" evidence="2">
    <location>
        <begin position="507"/>
        <end position="541"/>
    </location>
</feature>
<organism evidence="4">
    <name type="scientific">Tanacetum cinerariifolium</name>
    <name type="common">Dalmatian daisy</name>
    <name type="synonym">Chrysanthemum cinerariifolium</name>
    <dbReference type="NCBI Taxonomy" id="118510"/>
    <lineage>
        <taxon>Eukaryota</taxon>
        <taxon>Viridiplantae</taxon>
        <taxon>Streptophyta</taxon>
        <taxon>Embryophyta</taxon>
        <taxon>Tracheophyta</taxon>
        <taxon>Spermatophyta</taxon>
        <taxon>Magnoliopsida</taxon>
        <taxon>eudicotyledons</taxon>
        <taxon>Gunneridae</taxon>
        <taxon>Pentapetalae</taxon>
        <taxon>asterids</taxon>
        <taxon>campanulids</taxon>
        <taxon>Asterales</taxon>
        <taxon>Asteraceae</taxon>
        <taxon>Asteroideae</taxon>
        <taxon>Anthemideae</taxon>
        <taxon>Anthemidinae</taxon>
        <taxon>Tanacetum</taxon>
    </lineage>
</organism>
<feature type="coiled-coil region" evidence="1">
    <location>
        <begin position="342"/>
        <end position="383"/>
    </location>
</feature>
<dbReference type="PANTHER" id="PTHR33116">
    <property type="entry name" value="REVERSE TRANSCRIPTASE ZINC-BINDING DOMAIN-CONTAINING PROTEIN-RELATED-RELATED"/>
    <property type="match status" value="1"/>
</dbReference>
<keyword evidence="1" id="KW-0175">Coiled coil</keyword>
<keyword evidence="4" id="KW-0695">RNA-directed DNA polymerase</keyword>
<evidence type="ECO:0000256" key="1">
    <source>
        <dbReference type="SAM" id="Coils"/>
    </source>
</evidence>
<reference evidence="4" key="1">
    <citation type="journal article" date="2019" name="Sci. Rep.">
        <title>Draft genome of Tanacetum cinerariifolium, the natural source of mosquito coil.</title>
        <authorList>
            <person name="Yamashiro T."/>
            <person name="Shiraishi A."/>
            <person name="Satake H."/>
            <person name="Nakayama K."/>
        </authorList>
    </citation>
    <scope>NUCLEOTIDE SEQUENCE</scope>
</reference>
<evidence type="ECO:0000313" key="4">
    <source>
        <dbReference type="EMBL" id="GEU87695.1"/>
    </source>
</evidence>
<evidence type="ECO:0000256" key="2">
    <source>
        <dbReference type="SAM" id="MobiDB-lite"/>
    </source>
</evidence>
<comment type="caution">
    <text evidence="4">The sequence shown here is derived from an EMBL/GenBank/DDBJ whole genome shotgun (WGS) entry which is preliminary data.</text>
</comment>
<dbReference type="AlphaFoldDB" id="A0A6L2NSX5"/>
<feature type="compositionally biased region" description="Basic and acidic residues" evidence="2">
    <location>
        <begin position="521"/>
        <end position="541"/>
    </location>
</feature>
<dbReference type="GO" id="GO:0003964">
    <property type="term" value="F:RNA-directed DNA polymerase activity"/>
    <property type="evidence" value="ECO:0007669"/>
    <property type="project" value="UniProtKB-KW"/>
</dbReference>
<dbReference type="Pfam" id="PF13966">
    <property type="entry name" value="zf-RVT"/>
    <property type="match status" value="1"/>
</dbReference>